<dbReference type="Proteomes" id="UP000660380">
    <property type="component" value="Unassembled WGS sequence"/>
</dbReference>
<accession>A0ABR8GQG4</accession>
<dbReference type="InterPro" id="IPR014919">
    <property type="entry name" value="XisH"/>
</dbReference>
<protein>
    <submittedName>
        <fullName evidence="1">XisH family protein</fullName>
    </submittedName>
</protein>
<dbReference type="InterPro" id="IPR011856">
    <property type="entry name" value="tRNA_endonuc-like_dom_sf"/>
</dbReference>
<dbReference type="InterPro" id="IPR011335">
    <property type="entry name" value="Restrct_endonuc-II-like"/>
</dbReference>
<dbReference type="RefSeq" id="WP_029636841.1">
    <property type="nucleotide sequence ID" value="NZ_JACJTA010000027.1"/>
</dbReference>
<evidence type="ECO:0000313" key="1">
    <source>
        <dbReference type="EMBL" id="MBD2605687.1"/>
    </source>
</evidence>
<sequence length="138" mass="15977">MMAKDKFHDAVKNGLIKEGWIITDDPLYLVFGGVDLYVDLGAEKVIAAQKENQKIAVEIKSFLSYSVITDFHQAVGQVMNYRLVLQQKEPDRILYLAVPADAYKTFFQLEFTRLAIQNYQLNIIVYDIEQETILQWKN</sequence>
<evidence type="ECO:0000313" key="2">
    <source>
        <dbReference type="Proteomes" id="UP000660380"/>
    </source>
</evidence>
<reference evidence="1 2" key="1">
    <citation type="journal article" date="2020" name="ISME J.">
        <title>Comparative genomics reveals insights into cyanobacterial evolution and habitat adaptation.</title>
        <authorList>
            <person name="Chen M.Y."/>
            <person name="Teng W.K."/>
            <person name="Zhao L."/>
            <person name="Hu C.X."/>
            <person name="Zhou Y.K."/>
            <person name="Han B.P."/>
            <person name="Song L.R."/>
            <person name="Shu W.S."/>
        </authorList>
    </citation>
    <scope>NUCLEOTIDE SEQUENCE [LARGE SCALE GENOMIC DNA]</scope>
    <source>
        <strain evidence="1 2">FACHB-248</strain>
    </source>
</reference>
<proteinExistence type="predicted"/>
<dbReference type="CDD" id="cd22366">
    <property type="entry name" value="XisH-like"/>
    <property type="match status" value="1"/>
</dbReference>
<keyword evidence="2" id="KW-1185">Reference proteome</keyword>
<dbReference type="EMBL" id="JACJTA010000027">
    <property type="protein sequence ID" value="MBD2605687.1"/>
    <property type="molecule type" value="Genomic_DNA"/>
</dbReference>
<gene>
    <name evidence="1" type="ORF">H6G81_14410</name>
</gene>
<name>A0ABR8GQG4_9CYAN</name>
<dbReference type="Pfam" id="PF08814">
    <property type="entry name" value="XisH"/>
    <property type="match status" value="1"/>
</dbReference>
<dbReference type="SUPFAM" id="SSF52980">
    <property type="entry name" value="Restriction endonuclease-like"/>
    <property type="match status" value="1"/>
</dbReference>
<organism evidence="1 2">
    <name type="scientific">Scytonema hofmannii FACHB-248</name>
    <dbReference type="NCBI Taxonomy" id="1842502"/>
    <lineage>
        <taxon>Bacteria</taxon>
        <taxon>Bacillati</taxon>
        <taxon>Cyanobacteriota</taxon>
        <taxon>Cyanophyceae</taxon>
        <taxon>Nostocales</taxon>
        <taxon>Scytonemataceae</taxon>
        <taxon>Scytonema</taxon>
    </lineage>
</organism>
<comment type="caution">
    <text evidence="1">The sequence shown here is derived from an EMBL/GenBank/DDBJ whole genome shotgun (WGS) entry which is preliminary data.</text>
</comment>
<dbReference type="Gene3D" id="3.40.1350.10">
    <property type="match status" value="1"/>
</dbReference>